<proteinExistence type="predicted"/>
<name>A0AAV2NMS1_9HYME</name>
<dbReference type="EMBL" id="OZ034825">
    <property type="protein sequence ID" value="CAL1680942.1"/>
    <property type="molecule type" value="Genomic_DNA"/>
</dbReference>
<reference evidence="1" key="1">
    <citation type="submission" date="2024-04" db="EMBL/GenBank/DDBJ databases">
        <authorList>
            <consortium name="Molecular Ecology Group"/>
        </authorList>
    </citation>
    <scope>NUCLEOTIDE SEQUENCE</scope>
</reference>
<evidence type="ECO:0000313" key="1">
    <source>
        <dbReference type="EMBL" id="CAL1680942.1"/>
    </source>
</evidence>
<evidence type="ECO:0000313" key="2">
    <source>
        <dbReference type="Proteomes" id="UP001497644"/>
    </source>
</evidence>
<dbReference type="AlphaFoldDB" id="A0AAV2NMS1"/>
<dbReference type="Proteomes" id="UP001497644">
    <property type="component" value="Chromosome 2"/>
</dbReference>
<keyword evidence="2" id="KW-1185">Reference proteome</keyword>
<sequence length="88" mass="10221">MSMDAEALLRSQYVPYKLQGRIVRTYKNFKKSGAAKMTAGMESRLKALEASWSKFEDNHEALRTMYWKAVCDHDYIKKDCSDSSRKAF</sequence>
<gene>
    <name evidence="1" type="ORF">LPLAT_LOCUS6885</name>
</gene>
<accession>A0AAV2NMS1</accession>
<organism evidence="1 2">
    <name type="scientific">Lasius platythorax</name>
    <dbReference type="NCBI Taxonomy" id="488582"/>
    <lineage>
        <taxon>Eukaryota</taxon>
        <taxon>Metazoa</taxon>
        <taxon>Ecdysozoa</taxon>
        <taxon>Arthropoda</taxon>
        <taxon>Hexapoda</taxon>
        <taxon>Insecta</taxon>
        <taxon>Pterygota</taxon>
        <taxon>Neoptera</taxon>
        <taxon>Endopterygota</taxon>
        <taxon>Hymenoptera</taxon>
        <taxon>Apocrita</taxon>
        <taxon>Aculeata</taxon>
        <taxon>Formicoidea</taxon>
        <taxon>Formicidae</taxon>
        <taxon>Formicinae</taxon>
        <taxon>Lasius</taxon>
        <taxon>Lasius</taxon>
    </lineage>
</organism>
<protein>
    <submittedName>
        <fullName evidence="1">Uncharacterized protein</fullName>
    </submittedName>
</protein>